<dbReference type="Pfam" id="PF03739">
    <property type="entry name" value="LptF_LptG"/>
    <property type="match status" value="1"/>
</dbReference>
<evidence type="ECO:0000256" key="3">
    <source>
        <dbReference type="ARBA" id="ARBA00007725"/>
    </source>
</evidence>
<evidence type="ECO:0000256" key="8">
    <source>
        <dbReference type="ARBA" id="ARBA00026081"/>
    </source>
</evidence>
<comment type="function">
    <text evidence="1">Part of the ABC transporter complex LptBFG involved in the translocation of lipopolysaccharide (LPS) from the inner membrane to the outer membrane.</text>
</comment>
<comment type="subunit">
    <text evidence="8">Component of the lipopolysaccharide transport and assembly complex. The LptBFG transporter is composed of two ATP-binding proteins (LptB) and two transmembrane proteins (LptF and LptG).</text>
</comment>
<evidence type="ECO:0000256" key="7">
    <source>
        <dbReference type="ARBA" id="ARBA00023136"/>
    </source>
</evidence>
<evidence type="ECO:0000256" key="5">
    <source>
        <dbReference type="ARBA" id="ARBA00022692"/>
    </source>
</evidence>
<comment type="subcellular location">
    <subcellularLocation>
        <location evidence="2">Cell membrane</location>
        <topology evidence="2">Multi-pass membrane protein</topology>
    </subcellularLocation>
</comment>
<evidence type="ECO:0000256" key="9">
    <source>
        <dbReference type="SAM" id="Phobius"/>
    </source>
</evidence>
<keyword evidence="6 9" id="KW-1133">Transmembrane helix</keyword>
<dbReference type="EMBL" id="LAHO01000009">
    <property type="protein sequence ID" value="KKO45439.1"/>
    <property type="molecule type" value="Genomic_DNA"/>
</dbReference>
<feature type="transmembrane region" description="Helical" evidence="9">
    <location>
        <begin position="274"/>
        <end position="292"/>
    </location>
</feature>
<dbReference type="PANTHER" id="PTHR33529:SF2">
    <property type="entry name" value="LIPOPOLYSACCHARIDE EXPORT SYSTEM PERMEASE PROTEIN LPTG"/>
    <property type="match status" value="1"/>
</dbReference>
<dbReference type="GO" id="GO:0055085">
    <property type="term" value="P:transmembrane transport"/>
    <property type="evidence" value="ECO:0007669"/>
    <property type="project" value="InterPro"/>
</dbReference>
<evidence type="ECO:0000256" key="2">
    <source>
        <dbReference type="ARBA" id="ARBA00004651"/>
    </source>
</evidence>
<accession>A0A0M2V4V6</accession>
<dbReference type="Proteomes" id="UP000034228">
    <property type="component" value="Unassembled WGS sequence"/>
</dbReference>
<keyword evidence="7 9" id="KW-0472">Membrane</keyword>
<protein>
    <submittedName>
        <fullName evidence="10">Lipopolysaccharide ABC transporter permease</fullName>
    </submittedName>
</protein>
<organism evidence="10 11">
    <name type="scientific">Arsukibacterium ikkense</name>
    <dbReference type="NCBI Taxonomy" id="336831"/>
    <lineage>
        <taxon>Bacteria</taxon>
        <taxon>Pseudomonadati</taxon>
        <taxon>Pseudomonadota</taxon>
        <taxon>Gammaproteobacteria</taxon>
        <taxon>Chromatiales</taxon>
        <taxon>Chromatiaceae</taxon>
        <taxon>Arsukibacterium</taxon>
    </lineage>
</organism>
<dbReference type="GO" id="GO:0015920">
    <property type="term" value="P:lipopolysaccharide transport"/>
    <property type="evidence" value="ECO:0007669"/>
    <property type="project" value="TreeGrafter"/>
</dbReference>
<comment type="similarity">
    <text evidence="3">Belongs to the LptF/LptG family.</text>
</comment>
<keyword evidence="4" id="KW-1003">Cell membrane</keyword>
<dbReference type="RefSeq" id="WP_046557613.1">
    <property type="nucleotide sequence ID" value="NZ_LAHO01000009.1"/>
</dbReference>
<evidence type="ECO:0000256" key="1">
    <source>
        <dbReference type="ARBA" id="ARBA00002265"/>
    </source>
</evidence>
<feature type="transmembrane region" description="Helical" evidence="9">
    <location>
        <begin position="304"/>
        <end position="327"/>
    </location>
</feature>
<name>A0A0M2V4V6_9GAMM</name>
<dbReference type="PATRIC" id="fig|336831.14.peg.946"/>
<dbReference type="STRING" id="336831.WG68_10320"/>
<keyword evidence="11" id="KW-1185">Reference proteome</keyword>
<sequence length="355" mass="39161">MLKILDLYIGRTVLTTSALSISVLIVLSALFRFIDQMRSIGRGYYDMVHAALFTLYSMPGDLVMFFPMAALIGGLIGMGMLASSSELVVMQAAGLSRLNIISSVMKSAIVMVLVVMAVAEWGAPVTDRAARELRIKAISDGNLFAARQGVWAKDGDSFVNIKEVDDVGNLTGLSIYRFDPDLQLEMVISADSAVYRNDSWRLQNVTELTFSADRVLQNNLPEQQWRSSLTPDKLGVVTIKPEMLSLTGLAQYVEYLQQNDQDASRYQLAYWRKVLQPLSVAAMLLLALSFIFGPLRSVTMAARVLLGILTGFGFFMSNELFGPLALVYHLPPLAGAALPSLLFMALAMYFMRKKV</sequence>
<comment type="caution">
    <text evidence="10">The sequence shown here is derived from an EMBL/GenBank/DDBJ whole genome shotgun (WGS) entry which is preliminary data.</text>
</comment>
<dbReference type="AlphaFoldDB" id="A0A0M2V4V6"/>
<reference evidence="10 11" key="1">
    <citation type="submission" date="2015-03" db="EMBL/GenBank/DDBJ databases">
        <title>Draft genome sequences of two protease-producing strains of Arsukibacterium isolated from two cold and alkaline environments.</title>
        <authorList>
            <person name="Lylloff J.E."/>
            <person name="Skov L.B."/>
            <person name="Jepsen M."/>
            <person name="Hallin P.F."/>
            <person name="Sorensen S.J."/>
            <person name="Stougaard P."/>
            <person name="Glaring M.A."/>
        </authorList>
    </citation>
    <scope>NUCLEOTIDE SEQUENCE [LARGE SCALE GENOMIC DNA]</scope>
    <source>
        <strain evidence="10 11">GCM72</strain>
    </source>
</reference>
<feature type="transmembrane region" description="Helical" evidence="9">
    <location>
        <begin position="12"/>
        <end position="31"/>
    </location>
</feature>
<dbReference type="GO" id="GO:0043190">
    <property type="term" value="C:ATP-binding cassette (ABC) transporter complex"/>
    <property type="evidence" value="ECO:0007669"/>
    <property type="project" value="InterPro"/>
</dbReference>
<gene>
    <name evidence="10" type="ORF">WG68_10320</name>
</gene>
<feature type="transmembrane region" description="Helical" evidence="9">
    <location>
        <begin position="333"/>
        <end position="351"/>
    </location>
</feature>
<keyword evidence="5 9" id="KW-0812">Transmembrane</keyword>
<feature type="transmembrane region" description="Helical" evidence="9">
    <location>
        <begin position="100"/>
        <end position="119"/>
    </location>
</feature>
<dbReference type="NCBIfam" id="TIGR04408">
    <property type="entry name" value="LptG_lptG"/>
    <property type="match status" value="1"/>
</dbReference>
<dbReference type="InterPro" id="IPR005495">
    <property type="entry name" value="LptG/LptF_permease"/>
</dbReference>
<evidence type="ECO:0000313" key="11">
    <source>
        <dbReference type="Proteomes" id="UP000034228"/>
    </source>
</evidence>
<dbReference type="PANTHER" id="PTHR33529">
    <property type="entry name" value="SLR0882 PROTEIN-RELATED"/>
    <property type="match status" value="1"/>
</dbReference>
<dbReference type="OrthoDB" id="9776227at2"/>
<evidence type="ECO:0000313" key="10">
    <source>
        <dbReference type="EMBL" id="KKO45439.1"/>
    </source>
</evidence>
<evidence type="ECO:0000256" key="6">
    <source>
        <dbReference type="ARBA" id="ARBA00022989"/>
    </source>
</evidence>
<feature type="transmembrane region" description="Helical" evidence="9">
    <location>
        <begin position="65"/>
        <end position="88"/>
    </location>
</feature>
<dbReference type="InterPro" id="IPR030923">
    <property type="entry name" value="LptG"/>
</dbReference>
<evidence type="ECO:0000256" key="4">
    <source>
        <dbReference type="ARBA" id="ARBA00022475"/>
    </source>
</evidence>
<proteinExistence type="inferred from homology"/>